<evidence type="ECO:0000256" key="1">
    <source>
        <dbReference type="ARBA" id="ARBA00022670"/>
    </source>
</evidence>
<name>A0A2S9XB62_9BACT</name>
<keyword evidence="5" id="KW-0482">Metalloprotease</keyword>
<protein>
    <recommendedName>
        <fullName evidence="6">JAB domain-containing protein</fullName>
    </recommendedName>
</protein>
<evidence type="ECO:0000256" key="4">
    <source>
        <dbReference type="ARBA" id="ARBA00022833"/>
    </source>
</evidence>
<sequence>MSGESAPQLPAQMLEAIYRHARAEFPNECCGYVLGSGDQAELVVCDNQQDRYHAVDPESYPRTAATAYTFGFKDLRRFNDSFESGPRATIIYHSHPRVGAYFSAEDTRAALSAGWPVDYLVVDCQDDEIREALLFRKHPTEPSFVEIARFEGAKI</sequence>
<dbReference type="PANTHER" id="PTHR34858:SF1">
    <property type="entry name" value="CYSO-CYSTEINE PEPTIDASE"/>
    <property type="match status" value="1"/>
</dbReference>
<dbReference type="RefSeq" id="WP_106396092.1">
    <property type="nucleotide sequence ID" value="NZ_PVNK01000310.1"/>
</dbReference>
<dbReference type="InterPro" id="IPR051929">
    <property type="entry name" value="VirAsm_ModProt"/>
</dbReference>
<evidence type="ECO:0000313" key="8">
    <source>
        <dbReference type="Proteomes" id="UP000237968"/>
    </source>
</evidence>
<dbReference type="EMBL" id="PVNK01000310">
    <property type="protein sequence ID" value="PRP89941.1"/>
    <property type="molecule type" value="Genomic_DNA"/>
</dbReference>
<dbReference type="SUPFAM" id="SSF102712">
    <property type="entry name" value="JAB1/MPN domain"/>
    <property type="match status" value="1"/>
</dbReference>
<proteinExistence type="predicted"/>
<reference evidence="7 8" key="1">
    <citation type="submission" date="2018-03" db="EMBL/GenBank/DDBJ databases">
        <title>Draft Genome Sequences of the Obligatory Marine Myxobacteria Enhygromyxa salina SWB005.</title>
        <authorList>
            <person name="Poehlein A."/>
            <person name="Moghaddam J.A."/>
            <person name="Harms H."/>
            <person name="Alanjari M."/>
            <person name="Koenig G.M."/>
            <person name="Daniel R."/>
            <person name="Schaeberle T.F."/>
        </authorList>
    </citation>
    <scope>NUCLEOTIDE SEQUENCE [LARGE SCALE GENOMIC DNA]</scope>
    <source>
        <strain evidence="7 8">SWB005</strain>
    </source>
</reference>
<organism evidence="7 8">
    <name type="scientific">Enhygromyxa salina</name>
    <dbReference type="NCBI Taxonomy" id="215803"/>
    <lineage>
        <taxon>Bacteria</taxon>
        <taxon>Pseudomonadati</taxon>
        <taxon>Myxococcota</taxon>
        <taxon>Polyangia</taxon>
        <taxon>Nannocystales</taxon>
        <taxon>Nannocystaceae</taxon>
        <taxon>Enhygromyxa</taxon>
    </lineage>
</organism>
<evidence type="ECO:0000256" key="2">
    <source>
        <dbReference type="ARBA" id="ARBA00022723"/>
    </source>
</evidence>
<accession>A0A2S9XB62</accession>
<dbReference type="AlphaFoldDB" id="A0A2S9XB62"/>
<dbReference type="PANTHER" id="PTHR34858">
    <property type="entry name" value="CYSO-CYSTEINE PEPTIDASE"/>
    <property type="match status" value="1"/>
</dbReference>
<dbReference type="OrthoDB" id="9802958at2"/>
<dbReference type="Pfam" id="PF14464">
    <property type="entry name" value="Prok-JAB"/>
    <property type="match status" value="1"/>
</dbReference>
<dbReference type="Gene3D" id="3.40.140.10">
    <property type="entry name" value="Cytidine Deaminase, domain 2"/>
    <property type="match status" value="1"/>
</dbReference>
<dbReference type="GO" id="GO:0008270">
    <property type="term" value="F:zinc ion binding"/>
    <property type="evidence" value="ECO:0007669"/>
    <property type="project" value="TreeGrafter"/>
</dbReference>
<keyword evidence="3" id="KW-0378">Hydrolase</keyword>
<dbReference type="InterPro" id="IPR028090">
    <property type="entry name" value="JAB_dom_prok"/>
</dbReference>
<comment type="caution">
    <text evidence="7">The sequence shown here is derived from an EMBL/GenBank/DDBJ whole genome shotgun (WGS) entry which is preliminary data.</text>
</comment>
<dbReference type="GO" id="GO:0008235">
    <property type="term" value="F:metalloexopeptidase activity"/>
    <property type="evidence" value="ECO:0007669"/>
    <property type="project" value="TreeGrafter"/>
</dbReference>
<keyword evidence="8" id="KW-1185">Reference proteome</keyword>
<evidence type="ECO:0000313" key="7">
    <source>
        <dbReference type="EMBL" id="PRP89941.1"/>
    </source>
</evidence>
<keyword evidence="1" id="KW-0645">Protease</keyword>
<evidence type="ECO:0000259" key="6">
    <source>
        <dbReference type="Pfam" id="PF14464"/>
    </source>
</evidence>
<keyword evidence="2" id="KW-0479">Metal-binding</keyword>
<dbReference type="Proteomes" id="UP000237968">
    <property type="component" value="Unassembled WGS sequence"/>
</dbReference>
<evidence type="ECO:0000256" key="3">
    <source>
        <dbReference type="ARBA" id="ARBA00022801"/>
    </source>
</evidence>
<dbReference type="GO" id="GO:0006508">
    <property type="term" value="P:proteolysis"/>
    <property type="evidence" value="ECO:0007669"/>
    <property type="project" value="UniProtKB-KW"/>
</dbReference>
<feature type="domain" description="JAB" evidence="6">
    <location>
        <begin position="10"/>
        <end position="129"/>
    </location>
</feature>
<keyword evidence="4" id="KW-0862">Zinc</keyword>
<evidence type="ECO:0000256" key="5">
    <source>
        <dbReference type="ARBA" id="ARBA00023049"/>
    </source>
</evidence>
<gene>
    <name evidence="7" type="ORF">ENSA5_69780</name>
</gene>